<dbReference type="EMBL" id="PFEF01000005">
    <property type="protein sequence ID" value="PJE64516.1"/>
    <property type="molecule type" value="Genomic_DNA"/>
</dbReference>
<gene>
    <name evidence="1" type="ORF">COU90_01590</name>
</gene>
<dbReference type="Gene3D" id="1.10.10.10">
    <property type="entry name" value="Winged helix-like DNA-binding domain superfamily/Winged helix DNA-binding domain"/>
    <property type="match status" value="1"/>
</dbReference>
<evidence type="ECO:0000313" key="1">
    <source>
        <dbReference type="EMBL" id="PJE64516.1"/>
    </source>
</evidence>
<proteinExistence type="predicted"/>
<organism evidence="1 2">
    <name type="scientific">Candidatus Ryanbacteria bacterium CG10_big_fil_rev_8_21_14_0_10_43_42</name>
    <dbReference type="NCBI Taxonomy" id="1974864"/>
    <lineage>
        <taxon>Bacteria</taxon>
        <taxon>Candidatus Ryaniibacteriota</taxon>
    </lineage>
</organism>
<protein>
    <recommendedName>
        <fullName evidence="3">Transcription regulator PadR N-terminal domain-containing protein</fullName>
    </recommendedName>
</protein>
<dbReference type="Proteomes" id="UP000229098">
    <property type="component" value="Unassembled WGS sequence"/>
</dbReference>
<evidence type="ECO:0008006" key="3">
    <source>
        <dbReference type="Google" id="ProtNLM"/>
    </source>
</evidence>
<comment type="caution">
    <text evidence="1">The sequence shown here is derived from an EMBL/GenBank/DDBJ whole genome shotgun (WGS) entry which is preliminary data.</text>
</comment>
<dbReference type="InterPro" id="IPR036388">
    <property type="entry name" value="WH-like_DNA-bd_sf"/>
</dbReference>
<dbReference type="SUPFAM" id="SSF46785">
    <property type="entry name" value="Winged helix' DNA-binding domain"/>
    <property type="match status" value="1"/>
</dbReference>
<reference evidence="2" key="1">
    <citation type="submission" date="2017-09" db="EMBL/GenBank/DDBJ databases">
        <title>Depth-based differentiation of microbial function through sediment-hosted aquifers and enrichment of novel symbionts in the deep terrestrial subsurface.</title>
        <authorList>
            <person name="Probst A.J."/>
            <person name="Ladd B."/>
            <person name="Jarett J.K."/>
            <person name="Geller-Mcgrath D.E."/>
            <person name="Sieber C.M.K."/>
            <person name="Emerson J.B."/>
            <person name="Anantharaman K."/>
            <person name="Thomas B.C."/>
            <person name="Malmstrom R."/>
            <person name="Stieglmeier M."/>
            <person name="Klingl A."/>
            <person name="Woyke T."/>
            <person name="Ryan C.M."/>
            <person name="Banfield J.F."/>
        </authorList>
    </citation>
    <scope>NUCLEOTIDE SEQUENCE [LARGE SCALE GENOMIC DNA]</scope>
</reference>
<dbReference type="InterPro" id="IPR036390">
    <property type="entry name" value="WH_DNA-bd_sf"/>
</dbReference>
<sequence length="126" mass="14982">MERGFRPWEVPFVMLAVLYLMSEEGEQGLTIHEIIDHVYSINEGKRKLFYGTARNALFRMERMRYVKMTWELRKTKRGNRHMWEVTILPAGMDALQEELKMVASQFSFVLAVRNVDMLNIRRRKAA</sequence>
<accession>A0A2M8KX59</accession>
<evidence type="ECO:0000313" key="2">
    <source>
        <dbReference type="Proteomes" id="UP000229098"/>
    </source>
</evidence>
<dbReference type="AlphaFoldDB" id="A0A2M8KX59"/>
<name>A0A2M8KX59_9BACT</name>